<accession>A0A6P0DT11</accession>
<protein>
    <submittedName>
        <fullName evidence="1">Uncharacterized protein</fullName>
    </submittedName>
</protein>
<evidence type="ECO:0000313" key="2">
    <source>
        <dbReference type="Proteomes" id="UP000471409"/>
    </source>
</evidence>
<gene>
    <name evidence="1" type="ORF">GUK36_43945</name>
</gene>
<sequence>AYSLLFKVISIHASFGHIKAHVDERLEFGKSVKTEHVSAILLPIANPPSPIDFAPSEMAMLLSLKDDDVFNALASLDKIHNSIIPAWTMYDARRTSIASQGEDQRFDGSEGKGEFTVIRGSRLEAVMF</sequence>
<dbReference type="RefSeq" id="WP_164002026.1">
    <property type="nucleotide sequence ID" value="NZ_WXXP01001286.1"/>
</dbReference>
<comment type="caution">
    <text evidence="1">The sequence shown here is derived from an EMBL/GenBank/DDBJ whole genome shotgun (WGS) entry which is preliminary data.</text>
</comment>
<proteinExistence type="predicted"/>
<evidence type="ECO:0000313" key="1">
    <source>
        <dbReference type="EMBL" id="NEK56178.1"/>
    </source>
</evidence>
<dbReference type="EMBL" id="WXXP01001286">
    <property type="protein sequence ID" value="NEK56178.1"/>
    <property type="molecule type" value="Genomic_DNA"/>
</dbReference>
<organism evidence="1 2">
    <name type="scientific">Rhizobium leguminosarum</name>
    <dbReference type="NCBI Taxonomy" id="384"/>
    <lineage>
        <taxon>Bacteria</taxon>
        <taxon>Pseudomonadati</taxon>
        <taxon>Pseudomonadota</taxon>
        <taxon>Alphaproteobacteria</taxon>
        <taxon>Hyphomicrobiales</taxon>
        <taxon>Rhizobiaceae</taxon>
        <taxon>Rhizobium/Agrobacterium group</taxon>
        <taxon>Rhizobium</taxon>
    </lineage>
</organism>
<feature type="non-terminal residue" evidence="1">
    <location>
        <position position="128"/>
    </location>
</feature>
<name>A0A6P0DT11_RHILE</name>
<dbReference type="AlphaFoldDB" id="A0A6P0DT11"/>
<reference evidence="1 2" key="1">
    <citation type="submission" date="2020-01" db="EMBL/GenBank/DDBJ databases">
        <title>Rhizobium genotypes associated with high levels of biological nitrogen fixation by grain legumes in a temperate-maritime cropping system.</title>
        <authorList>
            <person name="Maluk M."/>
            <person name="Francesc Ferrando Molina F."/>
            <person name="Lopez Del Egido L."/>
            <person name="Lafos M."/>
            <person name="Langarica-Fuentes A."/>
            <person name="Gebre Yohannes G."/>
            <person name="Young M.W."/>
            <person name="Martin P."/>
            <person name="Gantlett R."/>
            <person name="Kenicer G."/>
            <person name="Hawes C."/>
            <person name="Begg G.S."/>
            <person name="Quilliam R.S."/>
            <person name="Squire G.R."/>
            <person name="Poole P.S."/>
            <person name="Young P.W."/>
            <person name="Iannetta P.M."/>
            <person name="James E.K."/>
        </authorList>
    </citation>
    <scope>NUCLEOTIDE SEQUENCE [LARGE SCALE GENOMIC DNA]</scope>
    <source>
        <strain evidence="1 2">JHI944</strain>
    </source>
</reference>
<dbReference type="Proteomes" id="UP000471409">
    <property type="component" value="Unassembled WGS sequence"/>
</dbReference>
<feature type="non-terminal residue" evidence="1">
    <location>
        <position position="1"/>
    </location>
</feature>